<dbReference type="EMBL" id="SHLI01000001">
    <property type="protein sequence ID" value="RZU98098.1"/>
    <property type="molecule type" value="Genomic_DNA"/>
</dbReference>
<dbReference type="GO" id="GO:0052621">
    <property type="term" value="F:diguanylate cyclase activity"/>
    <property type="evidence" value="ECO:0007669"/>
    <property type="project" value="UniProtKB-EC"/>
</dbReference>
<dbReference type="InterPro" id="IPR050469">
    <property type="entry name" value="Diguanylate_Cyclase"/>
</dbReference>
<dbReference type="InterPro" id="IPR000160">
    <property type="entry name" value="GGDEF_dom"/>
</dbReference>
<dbReference type="SUPFAM" id="SSF55073">
    <property type="entry name" value="Nucleotide cyclase"/>
    <property type="match status" value="1"/>
</dbReference>
<feature type="transmembrane region" description="Helical" evidence="3">
    <location>
        <begin position="81"/>
        <end position="101"/>
    </location>
</feature>
<evidence type="ECO:0000256" key="3">
    <source>
        <dbReference type="SAM" id="Phobius"/>
    </source>
</evidence>
<evidence type="ECO:0000313" key="5">
    <source>
        <dbReference type="EMBL" id="RZU98098.1"/>
    </source>
</evidence>
<dbReference type="PROSITE" id="PS50887">
    <property type="entry name" value="GGDEF"/>
    <property type="match status" value="1"/>
</dbReference>
<evidence type="ECO:0000256" key="1">
    <source>
        <dbReference type="ARBA" id="ARBA00012528"/>
    </source>
</evidence>
<feature type="domain" description="GGDEF" evidence="4">
    <location>
        <begin position="235"/>
        <end position="355"/>
    </location>
</feature>
<feature type="transmembrane region" description="Helical" evidence="3">
    <location>
        <begin position="107"/>
        <end position="123"/>
    </location>
</feature>
<feature type="transmembrane region" description="Helical" evidence="3">
    <location>
        <begin position="160"/>
        <end position="180"/>
    </location>
</feature>
<dbReference type="Gene3D" id="3.30.70.270">
    <property type="match status" value="1"/>
</dbReference>
<evidence type="ECO:0000259" key="4">
    <source>
        <dbReference type="PROSITE" id="PS50887"/>
    </source>
</evidence>
<comment type="catalytic activity">
    <reaction evidence="2">
        <text>2 GTP = 3',3'-c-di-GMP + 2 diphosphate</text>
        <dbReference type="Rhea" id="RHEA:24898"/>
        <dbReference type="ChEBI" id="CHEBI:33019"/>
        <dbReference type="ChEBI" id="CHEBI:37565"/>
        <dbReference type="ChEBI" id="CHEBI:58805"/>
        <dbReference type="EC" id="2.7.7.65"/>
    </reaction>
</comment>
<dbReference type="NCBIfam" id="TIGR00254">
    <property type="entry name" value="GGDEF"/>
    <property type="match status" value="1"/>
</dbReference>
<evidence type="ECO:0000313" key="6">
    <source>
        <dbReference type="Proteomes" id="UP000292298"/>
    </source>
</evidence>
<keyword evidence="3" id="KW-0812">Transmembrane</keyword>
<accession>A0A4Q8CYN3</accession>
<keyword evidence="3" id="KW-1133">Transmembrane helix</keyword>
<sequence>MRPSLGVVVPHDDPRQSLRVRRFLLAATVYTLAVALMGFYVRQGLLAVSEWHFLSLVVLTVNAGLYALLRSGRNERFADPSLTGLQMFMVCLLMGVTMYLLDGGRGGLLLLFLVLLMFGVLRLNARQFTALGGFALFCYAVALGAVWHQRPDAFDAQVELLHLAALSTLVPCGGFFASHVSQLRRLLRDRQIDLQRAREEAHDLKVLDPLTGISNRSAIIAFLDQECQRAERLGQPLAVIFMDLIHFKRINREYSHAIGDEILREVARRLRGCVRDIDGLGRYGGEEFLIVLPDATEEEASRVAEKLRTSVESRRFAPLPARQRMRCVVGISSYQSSDTDIWQAIERARIDTESA</sequence>
<reference evidence="5 6" key="1">
    <citation type="submission" date="2019-02" db="EMBL/GenBank/DDBJ databases">
        <title>Genomic Encyclopedia of Type Strains, Phase IV (KMG-IV): sequencing the most valuable type-strain genomes for metagenomic binning, comparative biology and taxonomic classification.</title>
        <authorList>
            <person name="Goeker M."/>
        </authorList>
    </citation>
    <scope>NUCLEOTIDE SEQUENCE [LARGE SCALE GENOMIC DNA]</scope>
    <source>
        <strain evidence="5 6">DSM 21056</strain>
    </source>
</reference>
<protein>
    <recommendedName>
        <fullName evidence="1">diguanylate cyclase</fullName>
        <ecNumber evidence="1">2.7.7.65</ecNumber>
    </recommendedName>
</protein>
<dbReference type="CDD" id="cd01949">
    <property type="entry name" value="GGDEF"/>
    <property type="match status" value="1"/>
</dbReference>
<dbReference type="PANTHER" id="PTHR45138:SF9">
    <property type="entry name" value="DIGUANYLATE CYCLASE DGCM-RELATED"/>
    <property type="match status" value="1"/>
</dbReference>
<feature type="transmembrane region" description="Helical" evidence="3">
    <location>
        <begin position="53"/>
        <end position="69"/>
    </location>
</feature>
<gene>
    <name evidence="5" type="ORF">EV698_0334</name>
</gene>
<keyword evidence="3" id="KW-0472">Membrane</keyword>
<dbReference type="RefSeq" id="WP_130502441.1">
    <property type="nucleotide sequence ID" value="NZ_SHLI01000001.1"/>
</dbReference>
<dbReference type="OrthoDB" id="9805474at2"/>
<feature type="transmembrane region" description="Helical" evidence="3">
    <location>
        <begin position="130"/>
        <end position="148"/>
    </location>
</feature>
<evidence type="ECO:0000256" key="2">
    <source>
        <dbReference type="ARBA" id="ARBA00034247"/>
    </source>
</evidence>
<dbReference type="SMART" id="SM00267">
    <property type="entry name" value="GGDEF"/>
    <property type="match status" value="1"/>
</dbReference>
<dbReference type="InterPro" id="IPR029787">
    <property type="entry name" value="Nucleotide_cyclase"/>
</dbReference>
<feature type="transmembrane region" description="Helical" evidence="3">
    <location>
        <begin position="23"/>
        <end position="41"/>
    </location>
</feature>
<dbReference type="EC" id="2.7.7.65" evidence="1"/>
<name>A0A4Q8CYN3_9GAMM</name>
<organism evidence="5 6">
    <name type="scientific">Spiribacter vilamensis</name>
    <dbReference type="NCBI Taxonomy" id="531306"/>
    <lineage>
        <taxon>Bacteria</taxon>
        <taxon>Pseudomonadati</taxon>
        <taxon>Pseudomonadota</taxon>
        <taxon>Gammaproteobacteria</taxon>
        <taxon>Chromatiales</taxon>
        <taxon>Ectothiorhodospiraceae</taxon>
        <taxon>Spiribacter</taxon>
    </lineage>
</organism>
<dbReference type="Proteomes" id="UP000292298">
    <property type="component" value="Unassembled WGS sequence"/>
</dbReference>
<comment type="caution">
    <text evidence="5">The sequence shown here is derived from an EMBL/GenBank/DDBJ whole genome shotgun (WGS) entry which is preliminary data.</text>
</comment>
<dbReference type="PANTHER" id="PTHR45138">
    <property type="entry name" value="REGULATORY COMPONENTS OF SENSORY TRANSDUCTION SYSTEM"/>
    <property type="match status" value="1"/>
</dbReference>
<keyword evidence="6" id="KW-1185">Reference proteome</keyword>
<dbReference type="AlphaFoldDB" id="A0A4Q8CYN3"/>
<proteinExistence type="predicted"/>
<dbReference type="Pfam" id="PF00990">
    <property type="entry name" value="GGDEF"/>
    <property type="match status" value="1"/>
</dbReference>
<dbReference type="InterPro" id="IPR043128">
    <property type="entry name" value="Rev_trsase/Diguanyl_cyclase"/>
</dbReference>